<feature type="compositionally biased region" description="Low complexity" evidence="9">
    <location>
        <begin position="274"/>
        <end position="290"/>
    </location>
</feature>
<evidence type="ECO:0008006" key="12">
    <source>
        <dbReference type="Google" id="ProtNLM"/>
    </source>
</evidence>
<dbReference type="AlphaFoldDB" id="E6VHJ2"/>
<evidence type="ECO:0000313" key="10">
    <source>
        <dbReference type="EMBL" id="ADU43081.1"/>
    </source>
</evidence>
<dbReference type="EMBL" id="CP002418">
    <property type="protein sequence ID" value="ADU43081.1"/>
    <property type="molecule type" value="Genomic_DNA"/>
</dbReference>
<feature type="region of interest" description="Disordered" evidence="9">
    <location>
        <begin position="303"/>
        <end position="384"/>
    </location>
</feature>
<keyword evidence="4" id="KW-0812">Transmembrane</keyword>
<feature type="compositionally biased region" description="Basic residues" evidence="9">
    <location>
        <begin position="321"/>
        <end position="350"/>
    </location>
</feature>
<dbReference type="HOGENOM" id="CLU_060737_0_0_5"/>
<feature type="compositionally biased region" description="Pro residues" evidence="9">
    <location>
        <begin position="125"/>
        <end position="143"/>
    </location>
</feature>
<feature type="compositionally biased region" description="Basic and acidic residues" evidence="9">
    <location>
        <begin position="216"/>
        <end position="236"/>
    </location>
</feature>
<dbReference type="GO" id="GO:0044781">
    <property type="term" value="P:bacterial-type flagellum organization"/>
    <property type="evidence" value="ECO:0007669"/>
    <property type="project" value="InterPro"/>
</dbReference>
<evidence type="ECO:0000256" key="6">
    <source>
        <dbReference type="ARBA" id="ARBA00023136"/>
    </source>
</evidence>
<evidence type="ECO:0000256" key="4">
    <source>
        <dbReference type="ARBA" id="ARBA00022692"/>
    </source>
</evidence>
<proteinExistence type="inferred from homology"/>
<dbReference type="GO" id="GO:0009425">
    <property type="term" value="C:bacterial-type flagellum basal body"/>
    <property type="evidence" value="ECO:0007669"/>
    <property type="project" value="UniProtKB-SubCell"/>
</dbReference>
<feature type="compositionally biased region" description="Pro residues" evidence="9">
    <location>
        <begin position="249"/>
        <end position="273"/>
    </location>
</feature>
<dbReference type="InterPro" id="IPR052205">
    <property type="entry name" value="FliO/MopB"/>
</dbReference>
<dbReference type="STRING" id="652103.Rpdx1_1459"/>
<feature type="compositionally biased region" description="Basic and acidic residues" evidence="9">
    <location>
        <begin position="370"/>
        <end position="384"/>
    </location>
</feature>
<evidence type="ECO:0000256" key="2">
    <source>
        <dbReference type="ARBA" id="ARBA00004236"/>
    </source>
</evidence>
<dbReference type="InterPro" id="IPR022781">
    <property type="entry name" value="Flagellar_biosynth_FliO"/>
</dbReference>
<evidence type="ECO:0000256" key="1">
    <source>
        <dbReference type="ARBA" id="ARBA00004117"/>
    </source>
</evidence>
<dbReference type="PANTHER" id="PTHR38766:SF1">
    <property type="entry name" value="FLAGELLAR PROTEIN FLIO"/>
    <property type="match status" value="1"/>
</dbReference>
<protein>
    <recommendedName>
        <fullName evidence="12">Flagellar biosynthesis protein FliO</fullName>
    </recommendedName>
</protein>
<feature type="region of interest" description="Disordered" evidence="9">
    <location>
        <begin position="122"/>
        <end position="290"/>
    </location>
</feature>
<comment type="similarity">
    <text evidence="8">Belongs to the FliO/MopB family.</text>
</comment>
<comment type="subcellular location">
    <subcellularLocation>
        <location evidence="1">Bacterial flagellum basal body</location>
    </subcellularLocation>
    <subcellularLocation>
        <location evidence="2">Cell membrane</location>
    </subcellularLocation>
</comment>
<name>E6VHJ2_RHOPX</name>
<feature type="compositionally biased region" description="Pro residues" evidence="9">
    <location>
        <begin position="160"/>
        <end position="169"/>
    </location>
</feature>
<reference evidence="10" key="1">
    <citation type="submission" date="2010-12" db="EMBL/GenBank/DDBJ databases">
        <title>Complete sequence of Rhodopseudomonas palustris DX-1.</title>
        <authorList>
            <consortium name="US DOE Joint Genome Institute"/>
            <person name="Lucas S."/>
            <person name="Copeland A."/>
            <person name="Lapidus A."/>
            <person name="Cheng J.-F."/>
            <person name="Goodwin L."/>
            <person name="Pitluck S."/>
            <person name="Misra M."/>
            <person name="Chertkov O."/>
            <person name="Detter J.C."/>
            <person name="Han C."/>
            <person name="Tapia R."/>
            <person name="Land M."/>
            <person name="Hauser L."/>
            <person name="Kyrpides N."/>
            <person name="Ivanova N."/>
            <person name="Ovchinnikova G."/>
            <person name="Logan B."/>
            <person name="Oda Y."/>
            <person name="Harwood C."/>
            <person name="Woyke T."/>
        </authorList>
    </citation>
    <scope>NUCLEOTIDE SEQUENCE [LARGE SCALE GENOMIC DNA]</scope>
    <source>
        <strain evidence="10">DX-1</strain>
    </source>
</reference>
<evidence type="ECO:0000256" key="8">
    <source>
        <dbReference type="ARBA" id="ARBA00037937"/>
    </source>
</evidence>
<keyword evidence="3" id="KW-1003">Cell membrane</keyword>
<evidence type="ECO:0000313" key="11">
    <source>
        <dbReference type="Proteomes" id="UP000001402"/>
    </source>
</evidence>
<organism evidence="10 11">
    <name type="scientific">Rhodopseudomonas palustris (strain DX-1)</name>
    <dbReference type="NCBI Taxonomy" id="652103"/>
    <lineage>
        <taxon>Bacteria</taxon>
        <taxon>Pseudomonadati</taxon>
        <taxon>Pseudomonadota</taxon>
        <taxon>Alphaproteobacteria</taxon>
        <taxon>Hyphomicrobiales</taxon>
        <taxon>Nitrobacteraceae</taxon>
        <taxon>Rhodopseudomonas</taxon>
    </lineage>
</organism>
<dbReference type="KEGG" id="rpx:Rpdx1_1459"/>
<dbReference type="eggNOG" id="COG3115">
    <property type="taxonomic scope" value="Bacteria"/>
</dbReference>
<dbReference type="GO" id="GO:0005886">
    <property type="term" value="C:plasma membrane"/>
    <property type="evidence" value="ECO:0007669"/>
    <property type="project" value="UniProtKB-SubCell"/>
</dbReference>
<evidence type="ECO:0000256" key="7">
    <source>
        <dbReference type="ARBA" id="ARBA00023143"/>
    </source>
</evidence>
<evidence type="ECO:0000256" key="9">
    <source>
        <dbReference type="SAM" id="MobiDB-lite"/>
    </source>
</evidence>
<gene>
    <name evidence="10" type="ordered locus">Rpdx1_1459</name>
</gene>
<keyword evidence="6" id="KW-0472">Membrane</keyword>
<sequence length="384" mass="41936" precursor="true">MSSQPLMFFLAFLAVLALIGAAAWLVRRFAGNRLGTNASRGRMPRLAVIDAAAVDGRRRLVLVRRDNVEHLLMIGGPSDIVIEPNIVRATPARDPLPTRGGVEPRMTPSDLGQWEAEVAAEPAEPELPPMPPRPAPRPAPPAMPERRPSDPFAGLVPEPLARPEPPLPPLQRAEPPILRAEPPVMRSEPPVMRAEPPVMRAEPPIMRADPPILRPEPPRPEPRPEPRMEPAPRPRAEPAMPRPPRPEPKPAPAPRAERPAPPPPPPPPPPAPSAAPVATAAPAAAAPAVAALSTADQNLAEMANRLEAALRRPPTAPPQSPRRRSLPNRRGRPHRPRALPNRPKKRRPRPNRLPARPVSKASKTRWRPCSADRSRLRERLDHPA</sequence>
<accession>E6VHJ2</accession>
<evidence type="ECO:0000256" key="3">
    <source>
        <dbReference type="ARBA" id="ARBA00022475"/>
    </source>
</evidence>
<keyword evidence="7" id="KW-0975">Bacterial flagellum</keyword>
<dbReference type="PANTHER" id="PTHR38766">
    <property type="entry name" value="FLAGELLAR PROTEIN FLIO"/>
    <property type="match status" value="1"/>
</dbReference>
<dbReference type="Pfam" id="PF04347">
    <property type="entry name" value="FliO"/>
    <property type="match status" value="1"/>
</dbReference>
<keyword evidence="5" id="KW-1133">Transmembrane helix</keyword>
<evidence type="ECO:0000256" key="5">
    <source>
        <dbReference type="ARBA" id="ARBA00022989"/>
    </source>
</evidence>
<dbReference type="Proteomes" id="UP000001402">
    <property type="component" value="Chromosome"/>
</dbReference>